<comment type="similarity">
    <text evidence="2 9">Belongs to the major facilitator superfamily. Sugar transporter (TC 2.A.1.1) family.</text>
</comment>
<gene>
    <name evidence="12" type="ORF">QN277_003183</name>
</gene>
<feature type="transmembrane region" description="Helical" evidence="10">
    <location>
        <begin position="460"/>
        <end position="481"/>
    </location>
</feature>
<evidence type="ECO:0000256" key="2">
    <source>
        <dbReference type="ARBA" id="ARBA00010992"/>
    </source>
</evidence>
<feature type="transmembrane region" description="Helical" evidence="10">
    <location>
        <begin position="158"/>
        <end position="176"/>
    </location>
</feature>
<dbReference type="PRINTS" id="PR00171">
    <property type="entry name" value="SUGRTRNSPORT"/>
</dbReference>
<keyword evidence="13" id="KW-1185">Reference proteome</keyword>
<evidence type="ECO:0000256" key="9">
    <source>
        <dbReference type="RuleBase" id="RU003346"/>
    </source>
</evidence>
<feature type="transmembrane region" description="Helical" evidence="10">
    <location>
        <begin position="394"/>
        <end position="419"/>
    </location>
</feature>
<dbReference type="PROSITE" id="PS50850">
    <property type="entry name" value="MFS"/>
    <property type="match status" value="1"/>
</dbReference>
<evidence type="ECO:0000256" key="10">
    <source>
        <dbReference type="SAM" id="Phobius"/>
    </source>
</evidence>
<evidence type="ECO:0000256" key="6">
    <source>
        <dbReference type="ARBA" id="ARBA00022847"/>
    </source>
</evidence>
<evidence type="ECO:0000256" key="1">
    <source>
        <dbReference type="ARBA" id="ARBA00004141"/>
    </source>
</evidence>
<proteinExistence type="inferred from homology"/>
<dbReference type="Gene3D" id="1.20.1250.20">
    <property type="entry name" value="MFS general substrate transporter like domains"/>
    <property type="match status" value="1"/>
</dbReference>
<organism evidence="12 13">
    <name type="scientific">Acacia crassicarpa</name>
    <name type="common">northern wattle</name>
    <dbReference type="NCBI Taxonomy" id="499986"/>
    <lineage>
        <taxon>Eukaryota</taxon>
        <taxon>Viridiplantae</taxon>
        <taxon>Streptophyta</taxon>
        <taxon>Embryophyta</taxon>
        <taxon>Tracheophyta</taxon>
        <taxon>Spermatophyta</taxon>
        <taxon>Magnoliopsida</taxon>
        <taxon>eudicotyledons</taxon>
        <taxon>Gunneridae</taxon>
        <taxon>Pentapetalae</taxon>
        <taxon>rosids</taxon>
        <taxon>fabids</taxon>
        <taxon>Fabales</taxon>
        <taxon>Fabaceae</taxon>
        <taxon>Caesalpinioideae</taxon>
        <taxon>mimosoid clade</taxon>
        <taxon>Acacieae</taxon>
        <taxon>Acacia</taxon>
    </lineage>
</organism>
<dbReference type="InterPro" id="IPR005829">
    <property type="entry name" value="Sugar_transporter_CS"/>
</dbReference>
<dbReference type="InterPro" id="IPR003663">
    <property type="entry name" value="Sugar/inositol_transpt"/>
</dbReference>
<dbReference type="InterPro" id="IPR005828">
    <property type="entry name" value="MFS_sugar_transport-like"/>
</dbReference>
<comment type="subcellular location">
    <subcellularLocation>
        <location evidence="1">Membrane</location>
        <topology evidence="1">Multi-pass membrane protein</topology>
    </subcellularLocation>
</comment>
<feature type="transmembrane region" description="Helical" evidence="10">
    <location>
        <begin position="332"/>
        <end position="352"/>
    </location>
</feature>
<keyword evidence="3 9" id="KW-0813">Transport</keyword>
<evidence type="ECO:0000313" key="12">
    <source>
        <dbReference type="EMBL" id="KAK4260007.1"/>
    </source>
</evidence>
<feature type="transmembrane region" description="Helical" evidence="10">
    <location>
        <begin position="31"/>
        <end position="59"/>
    </location>
</feature>
<evidence type="ECO:0000256" key="4">
    <source>
        <dbReference type="ARBA" id="ARBA00022597"/>
    </source>
</evidence>
<feature type="transmembrane region" description="Helical" evidence="10">
    <location>
        <begin position="71"/>
        <end position="88"/>
    </location>
</feature>
<feature type="transmembrane region" description="Helical" evidence="10">
    <location>
        <begin position="124"/>
        <end position="146"/>
    </location>
</feature>
<keyword evidence="8 10" id="KW-0472">Membrane</keyword>
<dbReference type="AlphaFoldDB" id="A0AAE1IXX1"/>
<dbReference type="Proteomes" id="UP001293593">
    <property type="component" value="Unassembled WGS sequence"/>
</dbReference>
<keyword evidence="6" id="KW-0769">Symport</keyword>
<dbReference type="FunFam" id="1.20.1250.20:FF:000025">
    <property type="entry name" value="probable polyol transporter 4"/>
    <property type="match status" value="1"/>
</dbReference>
<feature type="transmembrane region" description="Helical" evidence="10">
    <location>
        <begin position="100"/>
        <end position="118"/>
    </location>
</feature>
<dbReference type="PROSITE" id="PS00217">
    <property type="entry name" value="SUGAR_TRANSPORT_2"/>
    <property type="match status" value="1"/>
</dbReference>
<dbReference type="EMBL" id="JAWXYG010000010">
    <property type="protein sequence ID" value="KAK4260007.1"/>
    <property type="molecule type" value="Genomic_DNA"/>
</dbReference>
<keyword evidence="4" id="KW-0762">Sugar transport</keyword>
<dbReference type="GO" id="GO:0016020">
    <property type="term" value="C:membrane"/>
    <property type="evidence" value="ECO:0007669"/>
    <property type="project" value="UniProtKB-SubCell"/>
</dbReference>
<feature type="transmembrane region" description="Helical" evidence="10">
    <location>
        <begin position="359"/>
        <end position="382"/>
    </location>
</feature>
<dbReference type="PANTHER" id="PTHR48020">
    <property type="entry name" value="PROTON MYO-INOSITOL COTRANSPORTER"/>
    <property type="match status" value="1"/>
</dbReference>
<dbReference type="Pfam" id="PF00083">
    <property type="entry name" value="Sugar_tr"/>
    <property type="match status" value="1"/>
</dbReference>
<dbReference type="InterPro" id="IPR036259">
    <property type="entry name" value="MFS_trans_sf"/>
</dbReference>
<dbReference type="PANTHER" id="PTHR48020:SF49">
    <property type="entry name" value="SUGAR TRANSPORTER"/>
    <property type="match status" value="1"/>
</dbReference>
<evidence type="ECO:0000256" key="5">
    <source>
        <dbReference type="ARBA" id="ARBA00022692"/>
    </source>
</evidence>
<dbReference type="GO" id="GO:0015293">
    <property type="term" value="F:symporter activity"/>
    <property type="evidence" value="ECO:0007669"/>
    <property type="project" value="UniProtKB-KW"/>
</dbReference>
<dbReference type="SUPFAM" id="SSF103473">
    <property type="entry name" value="MFS general substrate transporter"/>
    <property type="match status" value="1"/>
</dbReference>
<feature type="domain" description="Major facilitator superfamily (MFS) profile" evidence="11">
    <location>
        <begin position="35"/>
        <end position="485"/>
    </location>
</feature>
<accession>A0AAE1IXX1</accession>
<evidence type="ECO:0000259" key="11">
    <source>
        <dbReference type="PROSITE" id="PS50850"/>
    </source>
</evidence>
<reference evidence="12" key="1">
    <citation type="submission" date="2023-10" db="EMBL/GenBank/DDBJ databases">
        <title>Chromosome-level genome of the transformable northern wattle, Acacia crassicarpa.</title>
        <authorList>
            <person name="Massaro I."/>
            <person name="Sinha N.R."/>
            <person name="Poethig S."/>
            <person name="Leichty A.R."/>
        </authorList>
    </citation>
    <scope>NUCLEOTIDE SEQUENCE</scope>
    <source>
        <strain evidence="12">Acra3RX</strain>
        <tissue evidence="12">Leaf</tissue>
    </source>
</reference>
<feature type="transmembrane region" description="Helical" evidence="10">
    <location>
        <begin position="431"/>
        <end position="454"/>
    </location>
</feature>
<keyword evidence="5 10" id="KW-0812">Transmembrane</keyword>
<evidence type="ECO:0000313" key="13">
    <source>
        <dbReference type="Proteomes" id="UP001293593"/>
    </source>
</evidence>
<comment type="caution">
    <text evidence="12">The sequence shown here is derived from an EMBL/GenBank/DDBJ whole genome shotgun (WGS) entry which is preliminary data.</text>
</comment>
<keyword evidence="7 10" id="KW-1133">Transmembrane helix</keyword>
<dbReference type="InterPro" id="IPR020846">
    <property type="entry name" value="MFS_dom"/>
</dbReference>
<dbReference type="InterPro" id="IPR050814">
    <property type="entry name" value="Myo-inositol_Transporter"/>
</dbReference>
<dbReference type="PROSITE" id="PS00216">
    <property type="entry name" value="SUGAR_TRANSPORT_1"/>
    <property type="match status" value="1"/>
</dbReference>
<sequence length="519" mass="56561">MSRGKEEANSNCPENGAEAKCSTESQKLNKYAFACVLAASIVSSIFGYAVGVMAGALLYIKEDLKISDLQVELLVGVLNACAIPGCMVAGRTSDFIGRRYTLILCSIIYLLGSILLGFSPSYAVLLIGRCITGIGVGFSLNVVSVYCAEISPPSHRGFLASLPDLSIVMGISLGYVSNYFFGKLSLKLGWRIMVGLPSIPSLVLAVSMLKLVESPRWLVMQGRIGESKQVLLLISNTKEEAEKRLQEIKISAGIVNDDDGQDLVQVVTYQTRRGEGALKELFCKPSPSVRRILIISMALHVFQQAAGIEGVLSYSPRIFQRTGITNKSMLHLATLGMGIAQVIFTYSATFLMDRVGRKALLLISSGGSAMALLGLGICLTIVESTEKKVIWAPYFATVATYLFVAFFQLGMGPATWVYSCEIFPLRLRAQGQAIGVVVNRTINVVLVTAFISIYEKITMGGTYFMLGGLTVLAWLFCYFFLRETKGRSLEDIEIIFGQDYYKSPNKSKPADHQFNANNA</sequence>
<evidence type="ECO:0000256" key="8">
    <source>
        <dbReference type="ARBA" id="ARBA00023136"/>
    </source>
</evidence>
<evidence type="ECO:0000256" key="7">
    <source>
        <dbReference type="ARBA" id="ARBA00022989"/>
    </source>
</evidence>
<evidence type="ECO:0000256" key="3">
    <source>
        <dbReference type="ARBA" id="ARBA00022448"/>
    </source>
</evidence>
<protein>
    <recommendedName>
        <fullName evidence="11">Major facilitator superfamily (MFS) profile domain-containing protein</fullName>
    </recommendedName>
</protein>
<name>A0AAE1IXX1_9FABA</name>
<feature type="transmembrane region" description="Helical" evidence="10">
    <location>
        <begin position="188"/>
        <end position="212"/>
    </location>
</feature>
<dbReference type="NCBIfam" id="TIGR00879">
    <property type="entry name" value="SP"/>
    <property type="match status" value="1"/>
</dbReference>